<evidence type="ECO:0000259" key="4">
    <source>
        <dbReference type="Pfam" id="PF26140"/>
    </source>
</evidence>
<feature type="region of interest" description="Disordered" evidence="1">
    <location>
        <begin position="645"/>
        <end position="667"/>
    </location>
</feature>
<dbReference type="InterPro" id="IPR021714">
    <property type="entry name" value="URB1_N"/>
</dbReference>
<feature type="domain" description="URB1 C-terminal" evidence="3">
    <location>
        <begin position="1737"/>
        <end position="1936"/>
    </location>
</feature>
<dbReference type="Proteomes" id="UP000245946">
    <property type="component" value="Unassembled WGS sequence"/>
</dbReference>
<reference evidence="5 6" key="1">
    <citation type="journal article" date="2018" name="Mol. Biol. Evol.">
        <title>Broad Genomic Sampling Reveals a Smut Pathogenic Ancestry of the Fungal Clade Ustilaginomycotina.</title>
        <authorList>
            <person name="Kijpornyongpan T."/>
            <person name="Mondo S.J."/>
            <person name="Barry K."/>
            <person name="Sandor L."/>
            <person name="Lee J."/>
            <person name="Lipzen A."/>
            <person name="Pangilinan J."/>
            <person name="LaButti K."/>
            <person name="Hainaut M."/>
            <person name="Henrissat B."/>
            <person name="Grigoriev I.V."/>
            <person name="Spatafora J.W."/>
            <person name="Aime M.C."/>
        </authorList>
    </citation>
    <scope>NUCLEOTIDE SEQUENCE [LARGE SCALE GENOMIC DNA]</scope>
    <source>
        <strain evidence="5 6">MCA 4186</strain>
    </source>
</reference>
<evidence type="ECO:0000259" key="2">
    <source>
        <dbReference type="Pfam" id="PF11707"/>
    </source>
</evidence>
<evidence type="ECO:0000256" key="1">
    <source>
        <dbReference type="SAM" id="MobiDB-lite"/>
    </source>
</evidence>
<dbReference type="Pfam" id="PF16201">
    <property type="entry name" value="NopRA1"/>
    <property type="match status" value="1"/>
</dbReference>
<feature type="region of interest" description="Disordered" evidence="1">
    <location>
        <begin position="2057"/>
        <end position="2078"/>
    </location>
</feature>
<evidence type="ECO:0000313" key="5">
    <source>
        <dbReference type="EMBL" id="PWN99563.1"/>
    </source>
</evidence>
<feature type="domain" description="URB1 N-terminal" evidence="2">
    <location>
        <begin position="116"/>
        <end position="495"/>
    </location>
</feature>
<organism evidence="5 6">
    <name type="scientific">Tilletiopsis washingtonensis</name>
    <dbReference type="NCBI Taxonomy" id="58919"/>
    <lineage>
        <taxon>Eukaryota</taxon>
        <taxon>Fungi</taxon>
        <taxon>Dikarya</taxon>
        <taxon>Basidiomycota</taxon>
        <taxon>Ustilaginomycotina</taxon>
        <taxon>Exobasidiomycetes</taxon>
        <taxon>Entylomatales</taxon>
        <taxon>Entylomatales incertae sedis</taxon>
        <taxon>Tilletiopsis</taxon>
    </lineage>
</organism>
<dbReference type="GO" id="GO:0000463">
    <property type="term" value="P:maturation of LSU-rRNA from tricistronic rRNA transcript (SSU-rRNA, 5.8S rRNA, LSU-rRNA)"/>
    <property type="evidence" value="ECO:0007669"/>
    <property type="project" value="TreeGrafter"/>
</dbReference>
<accession>A0A316ZH03</accession>
<feature type="domain" description="URB1 central HEAT repeat" evidence="4">
    <location>
        <begin position="827"/>
        <end position="951"/>
    </location>
</feature>
<evidence type="ECO:0000313" key="6">
    <source>
        <dbReference type="Proteomes" id="UP000245946"/>
    </source>
</evidence>
<protein>
    <submittedName>
        <fullName evidence="5">Uncharacterized protein</fullName>
    </submittedName>
</protein>
<dbReference type="STRING" id="58919.A0A316ZH03"/>
<dbReference type="GO" id="GO:0005730">
    <property type="term" value="C:nucleolus"/>
    <property type="evidence" value="ECO:0007669"/>
    <property type="project" value="TreeGrafter"/>
</dbReference>
<dbReference type="InterPro" id="IPR032436">
    <property type="entry name" value="URB1_C"/>
</dbReference>
<dbReference type="InterPro" id="IPR039844">
    <property type="entry name" value="URB1"/>
</dbReference>
<dbReference type="GO" id="GO:0000466">
    <property type="term" value="P:maturation of 5.8S rRNA from tricistronic rRNA transcript (SSU-rRNA, 5.8S rRNA, LSU-rRNA)"/>
    <property type="evidence" value="ECO:0007669"/>
    <property type="project" value="TreeGrafter"/>
</dbReference>
<dbReference type="Pfam" id="PF11707">
    <property type="entry name" value="Npa1"/>
    <property type="match status" value="1"/>
</dbReference>
<keyword evidence="6" id="KW-1185">Reference proteome</keyword>
<name>A0A316ZH03_9BASI</name>
<dbReference type="GeneID" id="37272672"/>
<dbReference type="Pfam" id="PF26140">
    <property type="entry name" value="HEAT_URB1"/>
    <property type="match status" value="1"/>
</dbReference>
<proteinExistence type="predicted"/>
<dbReference type="RefSeq" id="XP_025599842.1">
    <property type="nucleotide sequence ID" value="XM_025745128.1"/>
</dbReference>
<feature type="region of interest" description="Disordered" evidence="1">
    <location>
        <begin position="1"/>
        <end position="35"/>
    </location>
</feature>
<gene>
    <name evidence="5" type="ORF">FA09DRAFT_359573</name>
</gene>
<dbReference type="PANTHER" id="PTHR13500:SF0">
    <property type="entry name" value="NUCLEOLAR PRE-RIBOSOMAL-ASSOCIATED PROTEIN 1"/>
    <property type="match status" value="1"/>
</dbReference>
<dbReference type="EMBL" id="KZ819288">
    <property type="protein sequence ID" value="PWN99563.1"/>
    <property type="molecule type" value="Genomic_DNA"/>
</dbReference>
<dbReference type="InterPro" id="IPR059018">
    <property type="entry name" value="HEAT_URB1"/>
</dbReference>
<sequence length="2078" mass="220049">MPVATTSAVPLPGASSGKRKRSASPSAVPGEAPEAAAQTGAALAAALRTTSPDSLRLALAALRRSTSIATHEELPAPTDARVRLAQDFVDAGGLGGALVHDAGWGAVAGSAATPGLFDAWTLAEQQALPALLPLPLFVLAHLLALLSAHQPTHALGDRVIEPLLPPAAGAGAGASRFWARLQAYLGSAESKKGKAPQGTAGKDSGSEMLTLATVRLLLEMSSFAGGKYARRIFEGIGWSMKTLPRLLNMRRRAPSAKAKAAGRPAAPVTLSRPDVRTLWLLFLLSFLHGSSSLKQSLLGLGRDFLPAAMKGLSRDPPQIVLHVLQSLHEGLLSENARLPRARVVGFFNEWTCKEIVALYERSTERVGIVGSADEPLSVADVAHHFLLALCSHRGRGICFADRGWYGRADAVDDVEDGEAAATIGESQAARGPRIHNKILLGILRSLTPTRSLAQGELALQILHASPELVGPYLDSSSGSISASSLEPRAASSAWLCTAAFLGRALSLPLPDFRRADGDSTGATAWLAEPPPLDSVLSALLPCPLSRGLLQRGITHADRLTRHAALAVLSRVLDRLSRFRAVCLTAAEQIGEGAEAHDLDDDASAEPSFGLDGHGHWTRRWKEVEREARRRLPDLSALVGGLQALDGQNKGEAPEDGGATQEQSGASPSELLLTEAHLRAVWLYQTVLPGSSLDASRLDVGRLLVNDFMAPATDSASSVADKAAGMRNLCQLHALRIVALTTGTSGAGEGGFDLFARASSSASSRSYFCLLLTVRLSTGLGLVREACDDIFAAALGKSALFEHDPNEWQAWLRALPLEDASPAGESLSEEQAAVLVFLDECVQRCLKTHYRYLEASRRLRAEHSQSSSSLTARDAGSDDTDLAASPLLSTIAEQLSIRLRKGLLDAPSASASARGHAERTALLAFVNRLMLGLIGVGRPASPLLALAADLREAAADDAAGCPPVLFLADVTVSRLEAIASGPREHGLRPSTLADTDSFASAATTAELRARLRQAERPLASTAHRALQASVRHLLSKGCTGALQLMRELDPLREQGALDDEIRLHLPSEATLYGLESAVHDDSTDASEAHICAAIAVSRLQTWPAEWVLAQLAAALGQAPSARLVREVFGSRALLDHLSTAQADFVAALADLLSLSDATDPAQRGHALPLAERALDLLADSSAFEVVLPAFQALVPLLHADTRRRVTAAMVEVLRQRDVSTKPAVVQGVVRNLLALLESDSSLALALDGAIEALLGLVAAAPIAAADNALSHIFAVLYRTLESSTVPGLDGSRRSTRQSEPRTTVQLPAFAVPVRAILQRSGPIVDATLALLLYRCPPAVAQLLEELSREADSVPALANLARAFPRSVLAALDLCEPGTVPAPLVETALATLAALAFDAESSIAVPSSASLALLRRQLSPNNSALALSKALSAAMPGKASLAFQPAVFKIAVSLIGDEASEVRTLTQQLIDQGLLWLVRRFAEDAEDSAALIDAVGSFSELVISAGQIGVLPKPHLAEPVVEAAIKNRLACAPQMQLVAALARFTPFKTAVRSAQISSVLAHPLFRTTTQPGEAESDAPREAVVSKLYHSIASDAAALSRPATIAALLRIYGATLSTADRRLLEVFGWFEKQERASLLSLATQWVPPAVASASGAGSPSSSAFDAVLALEPARAFATCAAYPRARCVQHKSAGMAKQSSTAASAVYDPIWVMALVAAMLLQKQPLTGLQWLAVLRTNALGVIVCTLSSRSRDVRAEARAILARAHASVSRANFQEREHLVLALDALRDAMPVQDTTPLPLTTTLFVAHVLRSLSAPSSFTYPIFSRFLLQRAELDLGDVPLLYNMLLSSSDEEHRQERVWMLRFLRDCLRAGGRAEWRVFKRRHVWELLASLYTATAPGTGAPTDRAVRSVIEEIFLAAASLPTVAFELLQRRALISWVAQQVSIERAASGARRFWVTLLDTATSAVDLERLDRGTSGAWASALLDALAGCTRLPAGSEAAALDDARTLRATANALRNLLCQQRRSARTLAQAGLRLPLVVELLSTVLARLCAAPPADSLHTPAEQDDKDAGVHAASGAP</sequence>
<evidence type="ECO:0000259" key="3">
    <source>
        <dbReference type="Pfam" id="PF16201"/>
    </source>
</evidence>
<dbReference type="OrthoDB" id="72892at2759"/>
<dbReference type="PANTHER" id="PTHR13500">
    <property type="entry name" value="NUCLEOLAR PRERIBOSOMAL-ASSOCIATED PROTEIN 1"/>
    <property type="match status" value="1"/>
</dbReference>